<dbReference type="GO" id="GO:0003677">
    <property type="term" value="F:DNA binding"/>
    <property type="evidence" value="ECO:0007669"/>
    <property type="project" value="InterPro"/>
</dbReference>
<sequence length="347" mass="38633">MSGTNMPSNYLTQVTDTKGNVLKVEMRADGYFNATKMCKSTQKRWDHYLENQRTQEFLEELSQNLSLPVQATGPSPVVQPMIHTMRGAKGGIWIHRKVAINLATWISPRFEVLVTDIADRYLTGQITTEESQAAAGQVAALFAVPDQGKIAEWNRRREESKMFTRESNLTIQLATGNRATGMNYAQLHDCVNWAATGRKTKQLRRELGIRGTPRDHMDALQLSMVTYVEGMGAQKVGEKRRLAEEDVTPKEAVEEVGRLAYKAHEFTKTTGGHGLPLLGQRPPTMEQLGRALAAARPGKMARLILEKAEMKPAQLRLAAPKKTGPMDRFLKPAVPGAVPHSELDLYD</sequence>
<gene>
    <name evidence="2" type="ORF">WJX74_001647</name>
</gene>
<dbReference type="EMBL" id="JALJOS010000019">
    <property type="protein sequence ID" value="KAK9826957.1"/>
    <property type="molecule type" value="Genomic_DNA"/>
</dbReference>
<dbReference type="InterPro" id="IPR017880">
    <property type="entry name" value="KilA_N"/>
</dbReference>
<comment type="caution">
    <text evidence="2">The sequence shown here is derived from an EMBL/GenBank/DDBJ whole genome shotgun (WGS) entry which is preliminary data.</text>
</comment>
<name>A0AAW1QZR1_9CHLO</name>
<evidence type="ECO:0000259" key="1">
    <source>
        <dbReference type="PROSITE" id="PS51301"/>
    </source>
</evidence>
<accession>A0AAW1QZR1</accession>
<dbReference type="Pfam" id="PF04383">
    <property type="entry name" value="KilA-N"/>
    <property type="match status" value="1"/>
</dbReference>
<dbReference type="AlphaFoldDB" id="A0AAW1QZR1"/>
<dbReference type="SUPFAM" id="SSF54616">
    <property type="entry name" value="DNA-binding domain of Mlu1-box binding protein MBP1"/>
    <property type="match status" value="1"/>
</dbReference>
<proteinExistence type="predicted"/>
<reference evidence="2 3" key="1">
    <citation type="journal article" date="2024" name="Nat. Commun.">
        <title>Phylogenomics reveals the evolutionary origins of lichenization in chlorophyte algae.</title>
        <authorList>
            <person name="Puginier C."/>
            <person name="Libourel C."/>
            <person name="Otte J."/>
            <person name="Skaloud P."/>
            <person name="Haon M."/>
            <person name="Grisel S."/>
            <person name="Petersen M."/>
            <person name="Berrin J.G."/>
            <person name="Delaux P.M."/>
            <person name="Dal Grande F."/>
            <person name="Keller J."/>
        </authorList>
    </citation>
    <scope>NUCLEOTIDE SEQUENCE [LARGE SCALE GENOMIC DNA]</scope>
    <source>
        <strain evidence="2 3">SAG 2145</strain>
    </source>
</reference>
<keyword evidence="3" id="KW-1185">Reference proteome</keyword>
<dbReference type="InterPro" id="IPR018004">
    <property type="entry name" value="KilA/APSES_HTH"/>
</dbReference>
<dbReference type="SMART" id="SM01252">
    <property type="entry name" value="KilA-N"/>
    <property type="match status" value="1"/>
</dbReference>
<organism evidence="2 3">
    <name type="scientific">Apatococcus lobatus</name>
    <dbReference type="NCBI Taxonomy" id="904363"/>
    <lineage>
        <taxon>Eukaryota</taxon>
        <taxon>Viridiplantae</taxon>
        <taxon>Chlorophyta</taxon>
        <taxon>core chlorophytes</taxon>
        <taxon>Trebouxiophyceae</taxon>
        <taxon>Chlorellales</taxon>
        <taxon>Chlorellaceae</taxon>
        <taxon>Apatococcus</taxon>
    </lineage>
</organism>
<evidence type="ECO:0000313" key="3">
    <source>
        <dbReference type="Proteomes" id="UP001438707"/>
    </source>
</evidence>
<dbReference type="Proteomes" id="UP001438707">
    <property type="component" value="Unassembled WGS sequence"/>
</dbReference>
<protein>
    <recommendedName>
        <fullName evidence="1">KilA-N domain-containing protein</fullName>
    </recommendedName>
</protein>
<evidence type="ECO:0000313" key="2">
    <source>
        <dbReference type="EMBL" id="KAK9826957.1"/>
    </source>
</evidence>
<dbReference type="PROSITE" id="PS51301">
    <property type="entry name" value="KILA_N"/>
    <property type="match status" value="1"/>
</dbReference>
<dbReference type="InterPro" id="IPR036887">
    <property type="entry name" value="HTH_APSES_sf"/>
</dbReference>
<feature type="domain" description="KilA-N" evidence="1">
    <location>
        <begin position="13"/>
        <end position="121"/>
    </location>
</feature>